<feature type="transmembrane region" description="Helical" evidence="6">
    <location>
        <begin position="157"/>
        <end position="180"/>
    </location>
</feature>
<keyword evidence="3 6" id="KW-1133">Transmembrane helix</keyword>
<dbReference type="InterPro" id="IPR036259">
    <property type="entry name" value="MFS_trans_sf"/>
</dbReference>
<feature type="transmembrane region" description="Helical" evidence="6">
    <location>
        <begin position="91"/>
        <end position="110"/>
    </location>
</feature>
<dbReference type="SUPFAM" id="SSF103473">
    <property type="entry name" value="MFS general substrate transporter"/>
    <property type="match status" value="1"/>
</dbReference>
<evidence type="ECO:0000256" key="1">
    <source>
        <dbReference type="ARBA" id="ARBA00004651"/>
    </source>
</evidence>
<feature type="transmembrane region" description="Helical" evidence="6">
    <location>
        <begin position="32"/>
        <end position="52"/>
    </location>
</feature>
<comment type="subcellular location">
    <subcellularLocation>
        <location evidence="1">Cell membrane</location>
        <topology evidence="1">Multi-pass membrane protein</topology>
    </subcellularLocation>
</comment>
<accession>A0A939MGF5</accession>
<protein>
    <submittedName>
        <fullName evidence="8">MFS transporter</fullName>
    </submittedName>
</protein>
<dbReference type="EMBL" id="JAGDYM010000001">
    <property type="protein sequence ID" value="MBO1900423.1"/>
    <property type="molecule type" value="Genomic_DNA"/>
</dbReference>
<evidence type="ECO:0000256" key="5">
    <source>
        <dbReference type="SAM" id="MobiDB-lite"/>
    </source>
</evidence>
<keyword evidence="4 6" id="KW-0472">Membrane</keyword>
<dbReference type="PANTHER" id="PTHR23523">
    <property type="match status" value="1"/>
</dbReference>
<feature type="transmembrane region" description="Helical" evidence="6">
    <location>
        <begin position="64"/>
        <end position="85"/>
    </location>
</feature>
<name>A0A939MGF5_9MICO</name>
<comment type="caution">
    <text evidence="8">The sequence shown here is derived from an EMBL/GenBank/DDBJ whole genome shotgun (WGS) entry which is preliminary data.</text>
</comment>
<feature type="domain" description="Major facilitator superfamily (MFS) profile" evidence="7">
    <location>
        <begin position="1"/>
        <end position="406"/>
    </location>
</feature>
<feature type="transmembrane region" description="Helical" evidence="6">
    <location>
        <begin position="382"/>
        <end position="401"/>
    </location>
</feature>
<dbReference type="Proteomes" id="UP000664382">
    <property type="component" value="Unassembled WGS sequence"/>
</dbReference>
<proteinExistence type="predicted"/>
<evidence type="ECO:0000256" key="4">
    <source>
        <dbReference type="ARBA" id="ARBA00023136"/>
    </source>
</evidence>
<evidence type="ECO:0000259" key="7">
    <source>
        <dbReference type="PROSITE" id="PS50850"/>
    </source>
</evidence>
<keyword evidence="2 6" id="KW-0812">Transmembrane</keyword>
<feature type="compositionally biased region" description="Basic and acidic residues" evidence="5">
    <location>
        <begin position="193"/>
        <end position="202"/>
    </location>
</feature>
<feature type="transmembrane region" description="Helical" evidence="6">
    <location>
        <begin position="350"/>
        <end position="370"/>
    </location>
</feature>
<dbReference type="GO" id="GO:0022857">
    <property type="term" value="F:transmembrane transporter activity"/>
    <property type="evidence" value="ECO:0007669"/>
    <property type="project" value="InterPro"/>
</dbReference>
<sequence>MLFCAVCLVAINLRMTITGVGPLLDQIAVDQGVSPAALGALGSVPLLAWALVSPLTHGLNARFGLSRAMSWSLVVLAIGTIWRSLPGGPAHLWIGTALIGVGLAITNVLMPAAIKRFFPERVPLVTGAYTAVLGAAGAAAAGAVVPLSQLPTDDGALGWRAALLMTGAFLPLALVVWILATSDHGIPPRRAALERERSEDPLARPATPIPSPLRGAASAGRRMWGDPLAWLVSLYMGAQSSVFYMLSTWLPAYEVAQGRSAVVAGVDLMVFQLVGIAGSLLIPLLGRSGLRRWLPAILPMVGIVAWIGMLLAPVAMPAWVVIGGLAGGGSFTMSLTLMAVRARSEEHASALSGMAQTLGYSIAALGPIAFGWTHDLSGGWTLPFALLWVAACAQLIIGLFVGRPRFVLDRGVDA</sequence>
<dbReference type="PROSITE" id="PS50850">
    <property type="entry name" value="MFS"/>
    <property type="match status" value="1"/>
</dbReference>
<organism evidence="8 9">
    <name type="scientific">Leucobacter weissii</name>
    <dbReference type="NCBI Taxonomy" id="1983706"/>
    <lineage>
        <taxon>Bacteria</taxon>
        <taxon>Bacillati</taxon>
        <taxon>Actinomycetota</taxon>
        <taxon>Actinomycetes</taxon>
        <taxon>Micrococcales</taxon>
        <taxon>Microbacteriaceae</taxon>
        <taxon>Leucobacter</taxon>
    </lineage>
</organism>
<dbReference type="InterPro" id="IPR020846">
    <property type="entry name" value="MFS_dom"/>
</dbReference>
<feature type="transmembrane region" description="Helical" evidence="6">
    <location>
        <begin position="262"/>
        <end position="286"/>
    </location>
</feature>
<dbReference type="Gene3D" id="1.20.1250.20">
    <property type="entry name" value="MFS general substrate transporter like domains"/>
    <property type="match status" value="1"/>
</dbReference>
<feature type="transmembrane region" description="Helical" evidence="6">
    <location>
        <begin position="293"/>
        <end position="312"/>
    </location>
</feature>
<feature type="transmembrane region" description="Helical" evidence="6">
    <location>
        <begin position="318"/>
        <end position="338"/>
    </location>
</feature>
<evidence type="ECO:0000256" key="6">
    <source>
        <dbReference type="SAM" id="Phobius"/>
    </source>
</evidence>
<keyword evidence="9" id="KW-1185">Reference proteome</keyword>
<dbReference type="InterPro" id="IPR052524">
    <property type="entry name" value="MFS_Cyanate_Porter"/>
</dbReference>
<feature type="transmembrane region" description="Helical" evidence="6">
    <location>
        <begin position="228"/>
        <end position="250"/>
    </location>
</feature>
<feature type="transmembrane region" description="Helical" evidence="6">
    <location>
        <begin position="122"/>
        <end position="145"/>
    </location>
</feature>
<dbReference type="AlphaFoldDB" id="A0A939MGF5"/>
<dbReference type="InterPro" id="IPR011701">
    <property type="entry name" value="MFS"/>
</dbReference>
<dbReference type="PANTHER" id="PTHR23523:SF2">
    <property type="entry name" value="2-NITROIMIDAZOLE TRANSPORTER"/>
    <property type="match status" value="1"/>
</dbReference>
<gene>
    <name evidence="8" type="ORF">J4H92_00475</name>
</gene>
<feature type="region of interest" description="Disordered" evidence="5">
    <location>
        <begin position="193"/>
        <end position="215"/>
    </location>
</feature>
<dbReference type="GO" id="GO:0005886">
    <property type="term" value="C:plasma membrane"/>
    <property type="evidence" value="ECO:0007669"/>
    <property type="project" value="UniProtKB-SubCell"/>
</dbReference>
<evidence type="ECO:0000313" key="8">
    <source>
        <dbReference type="EMBL" id="MBO1900423.1"/>
    </source>
</evidence>
<reference evidence="8" key="1">
    <citation type="submission" date="2021-03" db="EMBL/GenBank/DDBJ databases">
        <title>Leucobacter chromiisoli sp. nov., isolated from chromium-containing soil of chemical plant.</title>
        <authorList>
            <person name="Xu Z."/>
        </authorList>
    </citation>
    <scope>NUCLEOTIDE SEQUENCE</scope>
    <source>
        <strain evidence="8">S27</strain>
    </source>
</reference>
<evidence type="ECO:0000313" key="9">
    <source>
        <dbReference type="Proteomes" id="UP000664382"/>
    </source>
</evidence>
<evidence type="ECO:0000256" key="2">
    <source>
        <dbReference type="ARBA" id="ARBA00022692"/>
    </source>
</evidence>
<dbReference type="Pfam" id="PF07690">
    <property type="entry name" value="MFS_1"/>
    <property type="match status" value="1"/>
</dbReference>
<evidence type="ECO:0000256" key="3">
    <source>
        <dbReference type="ARBA" id="ARBA00022989"/>
    </source>
</evidence>